<dbReference type="Gene3D" id="2.30.30.60">
    <property type="match status" value="1"/>
</dbReference>
<dbReference type="InterPro" id="IPR011014">
    <property type="entry name" value="MscS_channel_TM-2"/>
</dbReference>
<evidence type="ECO:0000259" key="9">
    <source>
        <dbReference type="Pfam" id="PF21082"/>
    </source>
</evidence>
<evidence type="ECO:0000256" key="3">
    <source>
        <dbReference type="ARBA" id="ARBA00022475"/>
    </source>
</evidence>
<dbReference type="InterPro" id="IPR049278">
    <property type="entry name" value="MS_channel_C"/>
</dbReference>
<dbReference type="AlphaFoldDB" id="A0A4U1BVZ8"/>
<name>A0A4U1BVZ8_9GAMM</name>
<dbReference type="InterPro" id="IPR011066">
    <property type="entry name" value="MscS_channel_C_sf"/>
</dbReference>
<evidence type="ECO:0000256" key="2">
    <source>
        <dbReference type="ARBA" id="ARBA00008017"/>
    </source>
</evidence>
<gene>
    <name evidence="10" type="ORF">FCL42_03565</name>
</gene>
<dbReference type="PANTHER" id="PTHR30221:SF8">
    <property type="entry name" value="SMALL-CONDUCTANCE MECHANOSENSITIVE CHANNEL"/>
    <property type="match status" value="1"/>
</dbReference>
<dbReference type="InterPro" id="IPR023408">
    <property type="entry name" value="MscS_beta-dom_sf"/>
</dbReference>
<dbReference type="InterPro" id="IPR006685">
    <property type="entry name" value="MscS_channel_2nd"/>
</dbReference>
<evidence type="ECO:0000256" key="6">
    <source>
        <dbReference type="ARBA" id="ARBA00023136"/>
    </source>
</evidence>
<evidence type="ECO:0000256" key="4">
    <source>
        <dbReference type="ARBA" id="ARBA00022692"/>
    </source>
</evidence>
<dbReference type="PANTHER" id="PTHR30221">
    <property type="entry name" value="SMALL-CONDUCTANCE MECHANOSENSITIVE CHANNEL"/>
    <property type="match status" value="1"/>
</dbReference>
<keyword evidence="3" id="KW-1003">Cell membrane</keyword>
<evidence type="ECO:0000259" key="8">
    <source>
        <dbReference type="Pfam" id="PF00924"/>
    </source>
</evidence>
<evidence type="ECO:0000256" key="1">
    <source>
        <dbReference type="ARBA" id="ARBA00004651"/>
    </source>
</evidence>
<dbReference type="Gene3D" id="1.10.287.1260">
    <property type="match status" value="1"/>
</dbReference>
<dbReference type="InterPro" id="IPR010920">
    <property type="entry name" value="LSM_dom_sf"/>
</dbReference>
<keyword evidence="7" id="KW-0407">Ion channel</keyword>
<keyword evidence="7" id="KW-0813">Transport</keyword>
<evidence type="ECO:0000313" key="10">
    <source>
        <dbReference type="EMBL" id="TKB57369.1"/>
    </source>
</evidence>
<keyword evidence="11" id="KW-1185">Reference proteome</keyword>
<dbReference type="EMBL" id="SWCJ01000002">
    <property type="protein sequence ID" value="TKB57369.1"/>
    <property type="molecule type" value="Genomic_DNA"/>
</dbReference>
<dbReference type="Proteomes" id="UP000305675">
    <property type="component" value="Unassembled WGS sequence"/>
</dbReference>
<feature type="transmembrane region" description="Helical" evidence="7">
    <location>
        <begin position="65"/>
        <end position="87"/>
    </location>
</feature>
<feature type="domain" description="Mechanosensitive ion channel MscS" evidence="8">
    <location>
        <begin position="114"/>
        <end position="177"/>
    </location>
</feature>
<dbReference type="GO" id="GO:0008381">
    <property type="term" value="F:mechanosensitive monoatomic ion channel activity"/>
    <property type="evidence" value="ECO:0007669"/>
    <property type="project" value="InterPro"/>
</dbReference>
<comment type="subcellular location">
    <subcellularLocation>
        <location evidence="7">Cell inner membrane</location>
        <topology evidence="7">Multi-pass membrane protein</topology>
    </subcellularLocation>
    <subcellularLocation>
        <location evidence="1">Cell membrane</location>
        <topology evidence="1">Multi-pass membrane protein</topology>
    </subcellularLocation>
</comment>
<protein>
    <recommendedName>
        <fullName evidence="7">Small-conductance mechanosensitive channel</fullName>
    </recommendedName>
</protein>
<dbReference type="Pfam" id="PF05552">
    <property type="entry name" value="MS_channel_1st_1"/>
    <property type="match status" value="1"/>
</dbReference>
<keyword evidence="6 7" id="KW-0472">Membrane</keyword>
<sequence>MDTDVISQELAQMENVYRLVTEFLVTYSFQLLGAIVIFLIGVWLGGRISRAVLGLMLKHEIDQTLSAFVANIVKVTVIVLIAIIALGKLGISVTPLVATIGAASLGAGLALQGMLSNYASGITIIITRPFVIGNTISVQGVSGVVTEIRLGQTLLTNEEGQEISIPNKHIVGEVLHNSFETTLVETQIGIDYASDPEQAIATLLECLSNQPLVAQAQQSQVGVLEFGDSAIVLGVRYWVPSRQLYQARFDVNLALFQALKQQDIVIPYPRRQVEMLKSD</sequence>
<dbReference type="InterPro" id="IPR008910">
    <property type="entry name" value="MSC_TM_helix"/>
</dbReference>
<keyword evidence="7" id="KW-0406">Ion transport</keyword>
<dbReference type="SUPFAM" id="SSF82689">
    <property type="entry name" value="Mechanosensitive channel protein MscS (YggB), C-terminal domain"/>
    <property type="match status" value="1"/>
</dbReference>
<feature type="transmembrane region" description="Helical" evidence="7">
    <location>
        <begin position="93"/>
        <end position="111"/>
    </location>
</feature>
<dbReference type="OrthoDB" id="9809206at2"/>
<dbReference type="Pfam" id="PF00924">
    <property type="entry name" value="MS_channel_2nd"/>
    <property type="match status" value="1"/>
</dbReference>
<accession>A0A4U1BVZ8</accession>
<dbReference type="SUPFAM" id="SSF50182">
    <property type="entry name" value="Sm-like ribonucleoproteins"/>
    <property type="match status" value="1"/>
</dbReference>
<proteinExistence type="inferred from homology"/>
<comment type="subunit">
    <text evidence="7">Homoheptamer.</text>
</comment>
<comment type="caution">
    <text evidence="10">The sequence shown here is derived from an EMBL/GenBank/DDBJ whole genome shotgun (WGS) entry which is preliminary data.</text>
</comment>
<evidence type="ECO:0000256" key="5">
    <source>
        <dbReference type="ARBA" id="ARBA00022989"/>
    </source>
</evidence>
<evidence type="ECO:0000313" key="11">
    <source>
        <dbReference type="Proteomes" id="UP000305675"/>
    </source>
</evidence>
<dbReference type="GO" id="GO:0005886">
    <property type="term" value="C:plasma membrane"/>
    <property type="evidence" value="ECO:0007669"/>
    <property type="project" value="UniProtKB-SubCell"/>
</dbReference>
<dbReference type="Gene3D" id="3.30.70.100">
    <property type="match status" value="1"/>
</dbReference>
<organism evidence="10 11">
    <name type="scientific">Ferrimonas aestuarii</name>
    <dbReference type="NCBI Taxonomy" id="2569539"/>
    <lineage>
        <taxon>Bacteria</taxon>
        <taxon>Pseudomonadati</taxon>
        <taxon>Pseudomonadota</taxon>
        <taxon>Gammaproteobacteria</taxon>
        <taxon>Alteromonadales</taxon>
        <taxon>Ferrimonadaceae</taxon>
        <taxon>Ferrimonas</taxon>
    </lineage>
</organism>
<dbReference type="SUPFAM" id="SSF82861">
    <property type="entry name" value="Mechanosensitive channel protein MscS (YggB), transmembrane region"/>
    <property type="match status" value="1"/>
</dbReference>
<evidence type="ECO:0000256" key="7">
    <source>
        <dbReference type="RuleBase" id="RU369025"/>
    </source>
</evidence>
<comment type="similarity">
    <text evidence="2 7">Belongs to the MscS (TC 1.A.23) family.</text>
</comment>
<dbReference type="Pfam" id="PF21082">
    <property type="entry name" value="MS_channel_3rd"/>
    <property type="match status" value="1"/>
</dbReference>
<keyword evidence="4 7" id="KW-0812">Transmembrane</keyword>
<comment type="caution">
    <text evidence="7">Lacks conserved residue(s) required for the propagation of feature annotation.</text>
</comment>
<comment type="function">
    <text evidence="7">Mechanosensitive channel that participates in the regulation of osmotic pressure changes within the cell, opening in response to stretch forces in the membrane lipid bilayer, without the need for other proteins. Contributes to normal resistance to hypoosmotic shock. Forms an ion channel of 1.0 nanosiemens conductance with a slight preference for anions.</text>
</comment>
<feature type="transmembrane region" description="Helical" evidence="7">
    <location>
        <begin position="23"/>
        <end position="44"/>
    </location>
</feature>
<reference evidence="10 11" key="1">
    <citation type="submission" date="2019-04" db="EMBL/GenBank/DDBJ databases">
        <authorList>
            <person name="Hwang J.C."/>
        </authorList>
    </citation>
    <scope>NUCLEOTIDE SEQUENCE [LARGE SCALE GENOMIC DNA]</scope>
    <source>
        <strain evidence="10 11">IMCC35002</strain>
    </source>
</reference>
<keyword evidence="7" id="KW-0997">Cell inner membrane</keyword>
<dbReference type="RefSeq" id="WP_136862015.1">
    <property type="nucleotide sequence ID" value="NZ_SWCJ01000002.1"/>
</dbReference>
<dbReference type="InterPro" id="IPR045275">
    <property type="entry name" value="MscS_archaea/bacteria_type"/>
</dbReference>
<feature type="domain" description="Mechanosensitive ion channel MscS C-terminal" evidence="9">
    <location>
        <begin position="184"/>
        <end position="266"/>
    </location>
</feature>
<keyword evidence="5 7" id="KW-1133">Transmembrane helix</keyword>